<feature type="binding site" evidence="5">
    <location>
        <begin position="132"/>
        <end position="133"/>
    </location>
    <ligand>
        <name>ATP</name>
        <dbReference type="ChEBI" id="CHEBI:30616"/>
    </ligand>
</feature>
<dbReference type="UniPathway" id="UPA00588">
    <property type="reaction ID" value="UER00649"/>
</dbReference>
<dbReference type="AlphaFoldDB" id="A0A2P5SVG8"/>
<keyword evidence="5 7" id="KW-0067">ATP-binding</keyword>
<evidence type="ECO:0000256" key="4">
    <source>
        <dbReference type="ARBA" id="ARBA00022777"/>
    </source>
</evidence>
<dbReference type="EMBL" id="PDKU01000005">
    <property type="protein sequence ID" value="PPI86318.1"/>
    <property type="molecule type" value="Genomic_DNA"/>
</dbReference>
<evidence type="ECO:0000259" key="8">
    <source>
        <dbReference type="Pfam" id="PF05191"/>
    </source>
</evidence>
<dbReference type="GO" id="GO:0005524">
    <property type="term" value="F:ATP binding"/>
    <property type="evidence" value="ECO:0007669"/>
    <property type="project" value="UniProtKB-UniRule"/>
</dbReference>
<feature type="binding site" evidence="5">
    <location>
        <position position="31"/>
    </location>
    <ligand>
        <name>AMP</name>
        <dbReference type="ChEBI" id="CHEBI:456215"/>
    </ligand>
</feature>
<dbReference type="InterPro" id="IPR007862">
    <property type="entry name" value="Adenylate_kinase_lid-dom"/>
</dbReference>
<dbReference type="InterPro" id="IPR027417">
    <property type="entry name" value="P-loop_NTPase"/>
</dbReference>
<keyword evidence="4 5" id="KW-0418">Kinase</keyword>
<evidence type="ECO:0000256" key="5">
    <source>
        <dbReference type="HAMAP-Rule" id="MF_00235"/>
    </source>
</evidence>
<keyword evidence="5" id="KW-0963">Cytoplasm</keyword>
<protein>
    <recommendedName>
        <fullName evidence="5 7">Adenylate kinase</fullName>
        <shortName evidence="5">AK</shortName>
        <ecNumber evidence="5 7">2.7.4.3</ecNumber>
    </recommendedName>
    <alternativeName>
        <fullName evidence="5">ATP-AMP transphosphorylase</fullName>
    </alternativeName>
    <alternativeName>
        <fullName evidence="5">ATP:AMP phosphotransferase</fullName>
    </alternativeName>
    <alternativeName>
        <fullName evidence="5">Adenylate monophosphate kinase</fullName>
    </alternativeName>
</protein>
<keyword evidence="10" id="KW-1185">Reference proteome</keyword>
<comment type="subunit">
    <text evidence="5 7">Monomer.</text>
</comment>
<comment type="catalytic activity">
    <reaction evidence="5 7">
        <text>AMP + ATP = 2 ADP</text>
        <dbReference type="Rhea" id="RHEA:12973"/>
        <dbReference type="ChEBI" id="CHEBI:30616"/>
        <dbReference type="ChEBI" id="CHEBI:456215"/>
        <dbReference type="ChEBI" id="CHEBI:456216"/>
        <dbReference type="EC" id="2.7.4.3"/>
    </reaction>
</comment>
<comment type="caution">
    <text evidence="9">The sequence shown here is derived from an EMBL/GenBank/DDBJ whole genome shotgun (WGS) entry which is preliminary data.</text>
</comment>
<sequence>MRIILIGAPGTGKGTQAQFLSEKYGIPQISTGDMLRNLIKEDIKISKSAKNIMDTGKLITDDIVISLVKDRISELDCMNGFLLDGFPRTICQAEAMKKIGIKIDKVLEFIVPKDIIVKRLIGRRVHIPSGRVYHVLFNPPRLENKDDITGEELNIRKDDKKEVVLNRLKEYYKTTTPLIEYYTKEAQLGNLAYSKIDGVKQVNEVSLQLTKILG</sequence>
<dbReference type="HAMAP" id="MF_00235">
    <property type="entry name" value="Adenylate_kinase_Adk"/>
    <property type="match status" value="1"/>
</dbReference>
<dbReference type="CDD" id="cd01428">
    <property type="entry name" value="ADK"/>
    <property type="match status" value="1"/>
</dbReference>
<feature type="region of interest" description="NMP" evidence="5">
    <location>
        <begin position="30"/>
        <end position="59"/>
    </location>
</feature>
<dbReference type="SUPFAM" id="SSF52540">
    <property type="entry name" value="P-loop containing nucleoside triphosphate hydrolases"/>
    <property type="match status" value="1"/>
</dbReference>
<dbReference type="Pfam" id="PF05191">
    <property type="entry name" value="ADK_lid"/>
    <property type="match status" value="1"/>
</dbReference>
<comment type="caution">
    <text evidence="5">Lacks conserved residue(s) required for the propagation of feature annotation.</text>
</comment>
<keyword evidence="3 5" id="KW-0547">Nucleotide-binding</keyword>
<proteinExistence type="inferred from homology"/>
<evidence type="ECO:0000256" key="2">
    <source>
        <dbReference type="ARBA" id="ARBA00022727"/>
    </source>
</evidence>
<dbReference type="NCBIfam" id="NF001381">
    <property type="entry name" value="PRK00279.1-3"/>
    <property type="match status" value="1"/>
</dbReference>
<feature type="binding site" evidence="5">
    <location>
        <begin position="57"/>
        <end position="59"/>
    </location>
    <ligand>
        <name>AMP</name>
        <dbReference type="ChEBI" id="CHEBI:456215"/>
    </ligand>
</feature>
<dbReference type="Proteomes" id="UP000296144">
    <property type="component" value="Unassembled WGS sequence"/>
</dbReference>
<dbReference type="InterPro" id="IPR006259">
    <property type="entry name" value="Adenyl_kin_sub"/>
</dbReference>
<dbReference type="FunFam" id="3.40.50.300:FF:000106">
    <property type="entry name" value="Adenylate kinase mitochondrial"/>
    <property type="match status" value="1"/>
</dbReference>
<dbReference type="GO" id="GO:0044209">
    <property type="term" value="P:AMP salvage"/>
    <property type="evidence" value="ECO:0007669"/>
    <property type="project" value="UniProtKB-UniRule"/>
</dbReference>
<dbReference type="PANTHER" id="PTHR23359">
    <property type="entry name" value="NUCLEOTIDE KINASE"/>
    <property type="match status" value="1"/>
</dbReference>
<feature type="binding site" evidence="5">
    <location>
        <position position="36"/>
    </location>
    <ligand>
        <name>AMP</name>
        <dbReference type="ChEBI" id="CHEBI:456215"/>
    </ligand>
</feature>
<evidence type="ECO:0000313" key="9">
    <source>
        <dbReference type="EMBL" id="PPI86318.1"/>
    </source>
</evidence>
<feature type="binding site" evidence="5">
    <location>
        <begin position="85"/>
        <end position="88"/>
    </location>
    <ligand>
        <name>AMP</name>
        <dbReference type="ChEBI" id="CHEBI:456215"/>
    </ligand>
</feature>
<feature type="binding site" evidence="5">
    <location>
        <position position="200"/>
    </location>
    <ligand>
        <name>ATP</name>
        <dbReference type="ChEBI" id="CHEBI:30616"/>
    </ligand>
</feature>
<accession>A0A2P5SVG8</accession>
<comment type="subcellular location">
    <subcellularLocation>
        <location evidence="5 7">Cytoplasm</location>
    </subcellularLocation>
</comment>
<name>A0A2P5SVG8_9GAMM</name>
<comment type="pathway">
    <text evidence="5">Purine metabolism; AMP biosynthesis via salvage pathway; AMP from ADP: step 1/1.</text>
</comment>
<dbReference type="NCBIfam" id="TIGR01351">
    <property type="entry name" value="adk"/>
    <property type="match status" value="1"/>
</dbReference>
<dbReference type="Gene3D" id="3.40.50.300">
    <property type="entry name" value="P-loop containing nucleotide triphosphate hydrolases"/>
    <property type="match status" value="1"/>
</dbReference>
<evidence type="ECO:0000256" key="7">
    <source>
        <dbReference type="RuleBase" id="RU003331"/>
    </source>
</evidence>
<comment type="similarity">
    <text evidence="5 6">Belongs to the adenylate kinase family.</text>
</comment>
<comment type="domain">
    <text evidence="5">Consists of three domains, a large central CORE domain and two small peripheral domains, NMPbind and LID, which undergo movements during catalysis. The LID domain closes over the site of phosphoryl transfer upon ATP binding. Assembling and dissambling the active center during each catalytic cycle provides an effective means to prevent ATP hydrolysis.</text>
</comment>
<organism evidence="9 10">
    <name type="scientific">Candidatus Pantoea edessiphila</name>
    <dbReference type="NCBI Taxonomy" id="2044610"/>
    <lineage>
        <taxon>Bacteria</taxon>
        <taxon>Pseudomonadati</taxon>
        <taxon>Pseudomonadota</taxon>
        <taxon>Gammaproteobacteria</taxon>
        <taxon>Enterobacterales</taxon>
        <taxon>Erwiniaceae</taxon>
        <taxon>Pantoea</taxon>
    </lineage>
</organism>
<feature type="binding site" evidence="5">
    <location>
        <position position="123"/>
    </location>
    <ligand>
        <name>ATP</name>
        <dbReference type="ChEBI" id="CHEBI:30616"/>
    </ligand>
</feature>
<dbReference type="RefSeq" id="WP_136130383.1">
    <property type="nucleotide sequence ID" value="NZ_PDKU01000005.1"/>
</dbReference>
<keyword evidence="1 5" id="KW-0808">Transferase</keyword>
<dbReference type="OrthoDB" id="9805030at2"/>
<dbReference type="NCBIfam" id="NF001379">
    <property type="entry name" value="PRK00279.1-1"/>
    <property type="match status" value="1"/>
</dbReference>
<comment type="function">
    <text evidence="5">Catalyzes the reversible transfer of the terminal phosphate group between ATP and AMP. Plays an important role in cellular energy homeostasis and in adenine nucleotide metabolism.</text>
</comment>
<feature type="binding site" evidence="5">
    <location>
        <position position="92"/>
    </location>
    <ligand>
        <name>AMP</name>
        <dbReference type="ChEBI" id="CHEBI:456215"/>
    </ligand>
</feature>
<evidence type="ECO:0000256" key="3">
    <source>
        <dbReference type="ARBA" id="ARBA00022741"/>
    </source>
</evidence>
<dbReference type="EC" id="2.7.4.3" evidence="5 7"/>
<dbReference type="InterPro" id="IPR033690">
    <property type="entry name" value="Adenylat_kinase_CS"/>
</dbReference>
<gene>
    <name evidence="5" type="primary">adk</name>
    <name evidence="9" type="ORF">CRV10_03115</name>
</gene>
<dbReference type="GO" id="GO:0004017">
    <property type="term" value="F:AMP kinase activity"/>
    <property type="evidence" value="ECO:0007669"/>
    <property type="project" value="UniProtKB-UniRule"/>
</dbReference>
<dbReference type="PROSITE" id="PS00113">
    <property type="entry name" value="ADENYLATE_KINASE"/>
    <property type="match status" value="1"/>
</dbReference>
<dbReference type="PRINTS" id="PR00094">
    <property type="entry name" value="ADENYLTKNASE"/>
</dbReference>
<feature type="binding site" evidence="5">
    <location>
        <position position="167"/>
    </location>
    <ligand>
        <name>AMP</name>
        <dbReference type="ChEBI" id="CHEBI:456215"/>
    </ligand>
</feature>
<evidence type="ECO:0000256" key="1">
    <source>
        <dbReference type="ARBA" id="ARBA00022679"/>
    </source>
</evidence>
<evidence type="ECO:0000256" key="6">
    <source>
        <dbReference type="RuleBase" id="RU003330"/>
    </source>
</evidence>
<keyword evidence="2 5" id="KW-0545">Nucleotide biosynthesis</keyword>
<evidence type="ECO:0000313" key="10">
    <source>
        <dbReference type="Proteomes" id="UP000296144"/>
    </source>
</evidence>
<dbReference type="InterPro" id="IPR000850">
    <property type="entry name" value="Adenylat/UMP-CMP_kin"/>
</dbReference>
<dbReference type="GO" id="GO:0005737">
    <property type="term" value="C:cytoplasm"/>
    <property type="evidence" value="ECO:0007669"/>
    <property type="project" value="UniProtKB-SubCell"/>
</dbReference>
<feature type="domain" description="Adenylate kinase active site lid" evidence="8">
    <location>
        <begin position="123"/>
        <end position="158"/>
    </location>
</feature>
<dbReference type="Pfam" id="PF00406">
    <property type="entry name" value="ADK"/>
    <property type="match status" value="1"/>
</dbReference>
<feature type="binding site" evidence="5">
    <location>
        <position position="156"/>
    </location>
    <ligand>
        <name>AMP</name>
        <dbReference type="ChEBI" id="CHEBI:456215"/>
    </ligand>
</feature>
<reference evidence="9 10" key="1">
    <citation type="journal article" date="2018" name="Genome Biol. Evol.">
        <title>Cladogenesis and Genomic Streamlining in Extracellular Endosymbionts of Tropical Stink Bugs.</title>
        <authorList>
            <person name="Otero-Bravo A."/>
            <person name="Goffredi S."/>
            <person name="Sabree Z.L."/>
        </authorList>
    </citation>
    <scope>NUCLEOTIDE SEQUENCE [LARGE SCALE GENOMIC DNA]</scope>
    <source>
        <strain evidence="9 10">SoEL</strain>
    </source>
</reference>
<feature type="region of interest" description="LID" evidence="5">
    <location>
        <begin position="122"/>
        <end position="159"/>
    </location>
</feature>
<feature type="binding site" evidence="5">
    <location>
        <begin position="10"/>
        <end position="15"/>
    </location>
    <ligand>
        <name>ATP</name>
        <dbReference type="ChEBI" id="CHEBI:30616"/>
    </ligand>
</feature>